<accession>A0ABV6IV24</accession>
<name>A0ABV6IV24_9PROT</name>
<evidence type="ECO:0000313" key="3">
    <source>
        <dbReference type="EMBL" id="MFC0386575.1"/>
    </source>
</evidence>
<dbReference type="PANTHER" id="PTHR46401:SF2">
    <property type="entry name" value="GLYCOSYLTRANSFERASE WBBK-RELATED"/>
    <property type="match status" value="1"/>
</dbReference>
<dbReference type="CDD" id="cd03809">
    <property type="entry name" value="GT4_MtfB-like"/>
    <property type="match status" value="1"/>
</dbReference>
<proteinExistence type="predicted"/>
<dbReference type="Pfam" id="PF00534">
    <property type="entry name" value="Glycos_transf_1"/>
    <property type="match status" value="1"/>
</dbReference>
<dbReference type="SUPFAM" id="SSF53756">
    <property type="entry name" value="UDP-Glycosyltransferase/glycogen phosphorylase"/>
    <property type="match status" value="1"/>
</dbReference>
<evidence type="ECO:0000313" key="4">
    <source>
        <dbReference type="Proteomes" id="UP001589789"/>
    </source>
</evidence>
<dbReference type="InterPro" id="IPR001296">
    <property type="entry name" value="Glyco_trans_1"/>
</dbReference>
<keyword evidence="4" id="KW-1185">Reference proteome</keyword>
<protein>
    <submittedName>
        <fullName evidence="3">Glycosyltransferase family 4 protein</fullName>
    </submittedName>
</protein>
<dbReference type="Gene3D" id="3.40.50.2000">
    <property type="entry name" value="Glycogen Phosphorylase B"/>
    <property type="match status" value="1"/>
</dbReference>
<dbReference type="RefSeq" id="WP_377051169.1">
    <property type="nucleotide sequence ID" value="NZ_JBHLVZ010000033.1"/>
</dbReference>
<evidence type="ECO:0000256" key="1">
    <source>
        <dbReference type="ARBA" id="ARBA00022679"/>
    </source>
</evidence>
<reference evidence="3 4" key="1">
    <citation type="submission" date="2024-09" db="EMBL/GenBank/DDBJ databases">
        <authorList>
            <person name="Sun Q."/>
            <person name="Mori K."/>
        </authorList>
    </citation>
    <scope>NUCLEOTIDE SEQUENCE [LARGE SCALE GENOMIC DNA]</scope>
    <source>
        <strain evidence="3 4">CCM 7468</strain>
    </source>
</reference>
<gene>
    <name evidence="3" type="ORF">ACFFIC_13615</name>
</gene>
<comment type="caution">
    <text evidence="3">The sequence shown here is derived from an EMBL/GenBank/DDBJ whole genome shotgun (WGS) entry which is preliminary data.</text>
</comment>
<dbReference type="EMBL" id="JBHLVZ010000033">
    <property type="protein sequence ID" value="MFC0386575.1"/>
    <property type="molecule type" value="Genomic_DNA"/>
</dbReference>
<sequence>MTLWLDVEDLFRHALRNPRPGDIQRLCFGLYTGLVQRLGGRVRFCRRDPVGGALRAVPWEAVQQLFAGLLEPSAEPARGPAPIPPAAGRRGGLLGRFAGRLPLTVREPLIKALIAQRAAAAAQRTALRHGTLSLRAAPLLFQAPASGEGEVVRGEDIRALAGPEDVLGVLGSPWFHDDDGTFVARATAGRPMRTALLIHDLIPLLRPEWCDAGQARAFSHWFNGFAPRVDHLLAISEATARDVERWSVREGVPLRLPVRTIPIGAGFLGPPVAAAAALPMGLRPGGYALVASTIEARKNHLLAFRAWRRMAEEMAPELVPSLVFAGHIGRLVQDLLQRIGSCGHLGGKIVVVEDPTDTELAALYRGCRFTLFPSLYEGWGMPVTESLCFGKLCIASDRSSLPEAGGAFCLYIDPDNITAATGTIRRACTDDSLIAQKEAEIRDGFRPLPWRHSAEVLAAHLGLSP</sequence>
<dbReference type="Proteomes" id="UP001589789">
    <property type="component" value="Unassembled WGS sequence"/>
</dbReference>
<keyword evidence="1" id="KW-0808">Transferase</keyword>
<evidence type="ECO:0000259" key="2">
    <source>
        <dbReference type="Pfam" id="PF00534"/>
    </source>
</evidence>
<dbReference type="PANTHER" id="PTHR46401">
    <property type="entry name" value="GLYCOSYLTRANSFERASE WBBK-RELATED"/>
    <property type="match status" value="1"/>
</dbReference>
<organism evidence="3 4">
    <name type="scientific">Muricoccus vinaceus</name>
    <dbReference type="NCBI Taxonomy" id="424704"/>
    <lineage>
        <taxon>Bacteria</taxon>
        <taxon>Pseudomonadati</taxon>
        <taxon>Pseudomonadota</taxon>
        <taxon>Alphaproteobacteria</taxon>
        <taxon>Acetobacterales</taxon>
        <taxon>Roseomonadaceae</taxon>
        <taxon>Muricoccus</taxon>
    </lineage>
</organism>
<feature type="domain" description="Glycosyl transferase family 1" evidence="2">
    <location>
        <begin position="288"/>
        <end position="432"/>
    </location>
</feature>